<evidence type="ECO:0000256" key="5">
    <source>
        <dbReference type="ARBA" id="ARBA00023277"/>
    </source>
</evidence>
<keyword evidence="4" id="KW-0378">Hydrolase</keyword>
<keyword evidence="10" id="KW-1185">Reference proteome</keyword>
<feature type="domain" description="NodB homology" evidence="8">
    <location>
        <begin position="109"/>
        <end position="311"/>
    </location>
</feature>
<evidence type="ECO:0000256" key="3">
    <source>
        <dbReference type="ARBA" id="ARBA00022729"/>
    </source>
</evidence>
<evidence type="ECO:0000256" key="2">
    <source>
        <dbReference type="ARBA" id="ARBA00022723"/>
    </source>
</evidence>
<dbReference type="Pfam" id="PF01522">
    <property type="entry name" value="Polysacc_deac_1"/>
    <property type="match status" value="1"/>
</dbReference>
<evidence type="ECO:0000256" key="4">
    <source>
        <dbReference type="ARBA" id="ARBA00022801"/>
    </source>
</evidence>
<feature type="signal peptide" evidence="7">
    <location>
        <begin position="1"/>
        <end position="16"/>
    </location>
</feature>
<comment type="cofactor">
    <cofactor evidence="1">
        <name>Co(2+)</name>
        <dbReference type="ChEBI" id="CHEBI:48828"/>
    </cofactor>
</comment>
<accession>A0A2C5YBS8</accession>
<keyword evidence="6" id="KW-0170">Cobalt</keyword>
<keyword evidence="2" id="KW-0479">Metal-binding</keyword>
<dbReference type="GO" id="GO:0046872">
    <property type="term" value="F:metal ion binding"/>
    <property type="evidence" value="ECO:0007669"/>
    <property type="project" value="UniProtKB-KW"/>
</dbReference>
<dbReference type="InterPro" id="IPR011330">
    <property type="entry name" value="Glyco_hydro/deAcase_b/a-brl"/>
</dbReference>
<comment type="caution">
    <text evidence="9">The sequence shown here is derived from an EMBL/GenBank/DDBJ whole genome shotgun (WGS) entry which is preliminary data.</text>
</comment>
<dbReference type="GO" id="GO:0016810">
    <property type="term" value="F:hydrolase activity, acting on carbon-nitrogen (but not peptide) bonds"/>
    <property type="evidence" value="ECO:0007669"/>
    <property type="project" value="InterPro"/>
</dbReference>
<dbReference type="PANTHER" id="PTHR46471">
    <property type="entry name" value="CHITIN DEACETYLASE"/>
    <property type="match status" value="1"/>
</dbReference>
<dbReference type="PANTHER" id="PTHR46471:SF2">
    <property type="entry name" value="CHITIN DEACETYLASE-RELATED"/>
    <property type="match status" value="1"/>
</dbReference>
<name>A0A2C5YBS8_9HYPO</name>
<keyword evidence="3 7" id="KW-0732">Signal</keyword>
<dbReference type="GO" id="GO:0005975">
    <property type="term" value="P:carbohydrate metabolic process"/>
    <property type="evidence" value="ECO:0007669"/>
    <property type="project" value="InterPro"/>
</dbReference>
<evidence type="ECO:0000313" key="9">
    <source>
        <dbReference type="EMBL" id="PHH66167.1"/>
    </source>
</evidence>
<dbReference type="OrthoDB" id="407355at2759"/>
<dbReference type="InterPro" id="IPR002509">
    <property type="entry name" value="NODB_dom"/>
</dbReference>
<dbReference type="SUPFAM" id="SSF88713">
    <property type="entry name" value="Glycoside hydrolase/deacetylase"/>
    <property type="match status" value="1"/>
</dbReference>
<evidence type="ECO:0000313" key="10">
    <source>
        <dbReference type="Proteomes" id="UP000226192"/>
    </source>
</evidence>
<dbReference type="Proteomes" id="UP000226192">
    <property type="component" value="Unassembled WGS sequence"/>
</dbReference>
<gene>
    <name evidence="9" type="ORF">CDD81_230</name>
</gene>
<evidence type="ECO:0000256" key="7">
    <source>
        <dbReference type="SAM" id="SignalP"/>
    </source>
</evidence>
<reference evidence="9 10" key="1">
    <citation type="submission" date="2017-06" db="EMBL/GenBank/DDBJ databases">
        <title>Ant-infecting Ophiocordyceps genomes reveal a high diversity of potential behavioral manipulation genes and a possible major role for enterotoxins.</title>
        <authorList>
            <person name="De Bekker C."/>
            <person name="Evans H.C."/>
            <person name="Brachmann A."/>
            <person name="Hughes D.P."/>
        </authorList>
    </citation>
    <scope>NUCLEOTIDE SEQUENCE [LARGE SCALE GENOMIC DNA]</scope>
    <source>
        <strain evidence="9 10">Map64</strain>
    </source>
</reference>
<dbReference type="Gene3D" id="3.20.20.370">
    <property type="entry name" value="Glycoside hydrolase/deacetylase"/>
    <property type="match status" value="1"/>
</dbReference>
<evidence type="ECO:0000256" key="6">
    <source>
        <dbReference type="ARBA" id="ARBA00023285"/>
    </source>
</evidence>
<feature type="chain" id="PRO_5012632214" description="NodB homology domain-containing protein" evidence="7">
    <location>
        <begin position="17"/>
        <end position="374"/>
    </location>
</feature>
<dbReference type="PROSITE" id="PS51677">
    <property type="entry name" value="NODB"/>
    <property type="match status" value="1"/>
</dbReference>
<dbReference type="EMBL" id="NJET01000010">
    <property type="protein sequence ID" value="PHH66167.1"/>
    <property type="molecule type" value="Genomic_DNA"/>
</dbReference>
<dbReference type="AlphaFoldDB" id="A0A2C5YBS8"/>
<evidence type="ECO:0000256" key="1">
    <source>
        <dbReference type="ARBA" id="ARBA00001941"/>
    </source>
</evidence>
<protein>
    <recommendedName>
        <fullName evidence="8">NodB homology domain-containing protein</fullName>
    </recommendedName>
</protein>
<keyword evidence="5" id="KW-0119">Carbohydrate metabolism</keyword>
<organism evidence="9 10">
    <name type="scientific">Ophiocordyceps australis</name>
    <dbReference type="NCBI Taxonomy" id="1399860"/>
    <lineage>
        <taxon>Eukaryota</taxon>
        <taxon>Fungi</taxon>
        <taxon>Dikarya</taxon>
        <taxon>Ascomycota</taxon>
        <taxon>Pezizomycotina</taxon>
        <taxon>Sordariomycetes</taxon>
        <taxon>Hypocreomycetidae</taxon>
        <taxon>Hypocreales</taxon>
        <taxon>Ophiocordycipitaceae</taxon>
        <taxon>Ophiocordyceps</taxon>
    </lineage>
</organism>
<dbReference type="STRING" id="1399860.A0A2C5YBS8"/>
<evidence type="ECO:0000259" key="8">
    <source>
        <dbReference type="PROSITE" id="PS51677"/>
    </source>
</evidence>
<proteinExistence type="predicted"/>
<sequence length="374" mass="43232">MKATICLVALAAPVAATIPPTNLLDTFNLSNYDTIGDAASSYIVHRKTRKPFRCSFISTARLYHFCQVKFSRACDQFVGPKGKYTKNIPRPLNSKVRYGDRLTQCHKPGMIALTFDDGPHHQTARLLDILKKYNVKATFFISGNNRRKGFIDDPETPWPEVLHRMHREGHQLASHGWTHRNIFALTWEWDYDRVHDGPGMRENQIVYNEMAFRNIFGWVPTYFRAPFNACHRPCQKFLASMGYHLIGRTNTLKDQNESVRKSLERIRLSFRSRWHSRHSIIIQSSDVQWKSVEHMTPKIIRRGRELGWYFVTIGECMNDPKENWYRQAAFLDDLNPWNATSASRSGVPLFYNSSMSWNATSASRSDVSLLANSP</sequence>